<feature type="domain" description="Core-binding (CB)" evidence="7">
    <location>
        <begin position="67"/>
        <end position="149"/>
    </location>
</feature>
<dbReference type="InterPro" id="IPR002104">
    <property type="entry name" value="Integrase_catalytic"/>
</dbReference>
<dbReference type="InterPro" id="IPR013762">
    <property type="entry name" value="Integrase-like_cat_sf"/>
</dbReference>
<dbReference type="InterPro" id="IPR010998">
    <property type="entry name" value="Integrase_recombinase_N"/>
</dbReference>
<sequence>MAKRRGNGEGSVYRRKDGLWVGQYKVQTSKGIKTKYIYSKTRKEAASKLAAAIAERNSGVVYDSEGLTVGDYLVEWLQSVRGTVRERTWKRSEEVVRLHLVPALGKTRLDKLNALQVQALYRSKLESGLSARTVRMVHTTLHKALKQAVRWSLIPRNVAEAVDPPRERNTEVRPLDEGQVKSLLRAARGERFETLYILAVTTGMRSGELLGLQWGDVDLEAGTLQVRRTVFNGRIEAPKTSKGRRSIRLTQTSVEALRERPRASEWVFCTRTGRPVSVHNVHNRSWKPLLRKAGLPPET</sequence>
<dbReference type="InterPro" id="IPR004107">
    <property type="entry name" value="Integrase_SAM-like_N"/>
</dbReference>
<dbReference type="PANTHER" id="PTHR30629">
    <property type="entry name" value="PROPHAGE INTEGRASE"/>
    <property type="match status" value="1"/>
</dbReference>
<dbReference type="PANTHER" id="PTHR30629:SF2">
    <property type="entry name" value="PROPHAGE INTEGRASE INTS-RELATED"/>
    <property type="match status" value="1"/>
</dbReference>
<dbReference type="SUPFAM" id="SSF56349">
    <property type="entry name" value="DNA breaking-rejoining enzymes"/>
    <property type="match status" value="1"/>
</dbReference>
<dbReference type="InterPro" id="IPR011010">
    <property type="entry name" value="DNA_brk_join_enz"/>
</dbReference>
<dbReference type="Pfam" id="PF14659">
    <property type="entry name" value="Phage_int_SAM_3"/>
    <property type="match status" value="1"/>
</dbReference>
<evidence type="ECO:0000313" key="8">
    <source>
        <dbReference type="EMBL" id="CAA9428133.1"/>
    </source>
</evidence>
<dbReference type="GO" id="GO:0006310">
    <property type="term" value="P:DNA recombination"/>
    <property type="evidence" value="ECO:0007669"/>
    <property type="project" value="UniProtKB-KW"/>
</dbReference>
<feature type="domain" description="Tyr recombinase" evidence="6">
    <location>
        <begin position="170"/>
        <end position="299"/>
    </location>
</feature>
<evidence type="ECO:0000256" key="5">
    <source>
        <dbReference type="PROSITE-ProRule" id="PRU01248"/>
    </source>
</evidence>
<dbReference type="Pfam" id="PF00589">
    <property type="entry name" value="Phage_integrase"/>
    <property type="match status" value="1"/>
</dbReference>
<evidence type="ECO:0000259" key="6">
    <source>
        <dbReference type="PROSITE" id="PS51898"/>
    </source>
</evidence>
<evidence type="ECO:0000256" key="4">
    <source>
        <dbReference type="ARBA" id="ARBA00023172"/>
    </source>
</evidence>
<dbReference type="Gene3D" id="1.10.150.130">
    <property type="match status" value="1"/>
</dbReference>
<keyword evidence="4" id="KW-0233">DNA recombination</keyword>
<evidence type="ECO:0000256" key="2">
    <source>
        <dbReference type="ARBA" id="ARBA00022908"/>
    </source>
</evidence>
<feature type="non-terminal residue" evidence="8">
    <location>
        <position position="299"/>
    </location>
</feature>
<dbReference type="GO" id="GO:0003677">
    <property type="term" value="F:DNA binding"/>
    <property type="evidence" value="ECO:0007669"/>
    <property type="project" value="UniProtKB-UniRule"/>
</dbReference>
<protein>
    <submittedName>
        <fullName evidence="8">Integrase</fullName>
    </submittedName>
</protein>
<keyword evidence="2" id="KW-0229">DNA integration</keyword>
<dbReference type="Gene3D" id="1.10.443.10">
    <property type="entry name" value="Intergrase catalytic core"/>
    <property type="match status" value="1"/>
</dbReference>
<evidence type="ECO:0000256" key="3">
    <source>
        <dbReference type="ARBA" id="ARBA00023125"/>
    </source>
</evidence>
<gene>
    <name evidence="8" type="ORF">AVDCRST_MAG55-2458</name>
</gene>
<name>A0A6J4PX55_9ACTN</name>
<comment type="similarity">
    <text evidence="1">Belongs to the 'phage' integrase family.</text>
</comment>
<accession>A0A6J4PX55</accession>
<dbReference type="AlphaFoldDB" id="A0A6J4PX55"/>
<dbReference type="InterPro" id="IPR050808">
    <property type="entry name" value="Phage_Integrase"/>
</dbReference>
<organism evidence="8">
    <name type="scientific">uncultured Rubrobacteraceae bacterium</name>
    <dbReference type="NCBI Taxonomy" id="349277"/>
    <lineage>
        <taxon>Bacteria</taxon>
        <taxon>Bacillati</taxon>
        <taxon>Actinomycetota</taxon>
        <taxon>Rubrobacteria</taxon>
        <taxon>Rubrobacterales</taxon>
        <taxon>Rubrobacteraceae</taxon>
        <taxon>environmental samples</taxon>
    </lineage>
</organism>
<dbReference type="GO" id="GO:0015074">
    <property type="term" value="P:DNA integration"/>
    <property type="evidence" value="ECO:0007669"/>
    <property type="project" value="UniProtKB-KW"/>
</dbReference>
<dbReference type="PROSITE" id="PS51898">
    <property type="entry name" value="TYR_RECOMBINASE"/>
    <property type="match status" value="1"/>
</dbReference>
<dbReference type="InterPro" id="IPR044068">
    <property type="entry name" value="CB"/>
</dbReference>
<evidence type="ECO:0000256" key="1">
    <source>
        <dbReference type="ARBA" id="ARBA00008857"/>
    </source>
</evidence>
<reference evidence="8" key="1">
    <citation type="submission" date="2020-02" db="EMBL/GenBank/DDBJ databases">
        <authorList>
            <person name="Meier V. D."/>
        </authorList>
    </citation>
    <scope>NUCLEOTIDE SEQUENCE</scope>
    <source>
        <strain evidence="8">AVDCRST_MAG55</strain>
    </source>
</reference>
<dbReference type="EMBL" id="CADCUZ010000117">
    <property type="protein sequence ID" value="CAA9428133.1"/>
    <property type="molecule type" value="Genomic_DNA"/>
</dbReference>
<keyword evidence="3 5" id="KW-0238">DNA-binding</keyword>
<evidence type="ECO:0000259" key="7">
    <source>
        <dbReference type="PROSITE" id="PS51900"/>
    </source>
</evidence>
<proteinExistence type="inferred from homology"/>
<dbReference type="PROSITE" id="PS51900">
    <property type="entry name" value="CB"/>
    <property type="match status" value="1"/>
</dbReference>